<protein>
    <submittedName>
        <fullName evidence="7 8">Methyltransferase</fullName>
    </submittedName>
</protein>
<organism evidence="8 9">
    <name type="scientific">Streptomyces eurocidicus</name>
    <name type="common">Streptoverticillium eurocidicus</name>
    <dbReference type="NCBI Taxonomy" id="66423"/>
    <lineage>
        <taxon>Bacteria</taxon>
        <taxon>Bacillati</taxon>
        <taxon>Actinomycetota</taxon>
        <taxon>Actinomycetes</taxon>
        <taxon>Kitasatosporales</taxon>
        <taxon>Streptomycetaceae</taxon>
        <taxon>Streptomyces</taxon>
    </lineage>
</organism>
<evidence type="ECO:0000259" key="5">
    <source>
        <dbReference type="Pfam" id="PF00891"/>
    </source>
</evidence>
<comment type="caution">
    <text evidence="8">The sequence shown here is derived from an EMBL/GenBank/DDBJ whole genome shotgun (WGS) entry which is preliminary data.</text>
</comment>
<dbReference type="InterPro" id="IPR036390">
    <property type="entry name" value="WH_DNA-bd_sf"/>
</dbReference>
<dbReference type="Proteomes" id="UP000528608">
    <property type="component" value="Unassembled WGS sequence"/>
</dbReference>
<dbReference type="AlphaFoldDB" id="A0A2N8P3B9"/>
<evidence type="ECO:0000313" key="9">
    <source>
        <dbReference type="Proteomes" id="UP000235945"/>
    </source>
</evidence>
<dbReference type="EMBL" id="LGUI01000001">
    <property type="protein sequence ID" value="PNE35509.1"/>
    <property type="molecule type" value="Genomic_DNA"/>
</dbReference>
<dbReference type="Proteomes" id="UP000235945">
    <property type="component" value="Unassembled WGS sequence"/>
</dbReference>
<dbReference type="InterPro" id="IPR029063">
    <property type="entry name" value="SAM-dependent_MTases_sf"/>
</dbReference>
<keyword evidence="1 8" id="KW-0489">Methyltransferase</keyword>
<dbReference type="GO" id="GO:0008171">
    <property type="term" value="F:O-methyltransferase activity"/>
    <property type="evidence" value="ECO:0007669"/>
    <property type="project" value="InterPro"/>
</dbReference>
<dbReference type="PANTHER" id="PTHR43712:SF2">
    <property type="entry name" value="O-METHYLTRANSFERASE CICE"/>
    <property type="match status" value="1"/>
</dbReference>
<keyword evidence="2 8" id="KW-0808">Transferase</keyword>
<dbReference type="Gene3D" id="3.40.50.150">
    <property type="entry name" value="Vaccinia Virus protein VP39"/>
    <property type="match status" value="1"/>
</dbReference>
<proteinExistence type="predicted"/>
<feature type="domain" description="O-methyltransferase dimerisation" evidence="6">
    <location>
        <begin position="17"/>
        <end position="91"/>
    </location>
</feature>
<reference evidence="9" key="2">
    <citation type="submission" date="2015-07" db="EMBL/GenBank/DDBJ databases">
        <authorList>
            <person name="Graham D.E."/>
            <person name="Giannone R.J."/>
            <person name="Gulvik C.A."/>
            <person name="Hettich R.L."/>
            <person name="Klingeman D.M."/>
            <person name="Mahan K.M."/>
            <person name="Parry R.J."/>
            <person name="Spain J.C."/>
        </authorList>
    </citation>
    <scope>NUCLEOTIDE SEQUENCE [LARGE SCALE GENOMIC DNA]</scope>
    <source>
        <strain evidence="9">ATCC 27428</strain>
    </source>
</reference>
<dbReference type="PROSITE" id="PS51683">
    <property type="entry name" value="SAM_OMT_II"/>
    <property type="match status" value="1"/>
</dbReference>
<keyword evidence="9" id="KW-1185">Reference proteome</keyword>
<keyword evidence="3" id="KW-0949">S-adenosyl-L-methionine</keyword>
<evidence type="ECO:0000256" key="4">
    <source>
        <dbReference type="PIRSR" id="PIRSR005739-1"/>
    </source>
</evidence>
<accession>A0A2N8P3B9</accession>
<evidence type="ECO:0000256" key="2">
    <source>
        <dbReference type="ARBA" id="ARBA00022679"/>
    </source>
</evidence>
<dbReference type="InterPro" id="IPR001077">
    <property type="entry name" value="COMT_C"/>
</dbReference>
<dbReference type="PANTHER" id="PTHR43712">
    <property type="entry name" value="PUTATIVE (AFU_ORTHOLOGUE AFUA_4G14580)-RELATED"/>
    <property type="match status" value="1"/>
</dbReference>
<gene>
    <name evidence="8" type="ORF">AF335_04135</name>
    <name evidence="7" type="ORF">FHS36_001120</name>
</gene>
<dbReference type="Gene3D" id="1.10.10.10">
    <property type="entry name" value="Winged helix-like DNA-binding domain superfamily/Winged helix DNA-binding domain"/>
    <property type="match status" value="1"/>
</dbReference>
<dbReference type="GO" id="GO:0032259">
    <property type="term" value="P:methylation"/>
    <property type="evidence" value="ECO:0007669"/>
    <property type="project" value="UniProtKB-KW"/>
</dbReference>
<name>A0A2N8P3B9_STREU</name>
<evidence type="ECO:0000259" key="6">
    <source>
        <dbReference type="Pfam" id="PF08100"/>
    </source>
</evidence>
<dbReference type="Pfam" id="PF00891">
    <property type="entry name" value="Methyltransf_2"/>
    <property type="match status" value="1"/>
</dbReference>
<evidence type="ECO:0000313" key="7">
    <source>
        <dbReference type="EMBL" id="MBB5117714.1"/>
    </source>
</evidence>
<dbReference type="EMBL" id="JACHJF010000002">
    <property type="protein sequence ID" value="MBB5117714.1"/>
    <property type="molecule type" value="Genomic_DNA"/>
</dbReference>
<reference evidence="7 10" key="3">
    <citation type="submission" date="2020-08" db="EMBL/GenBank/DDBJ databases">
        <title>Genomic Encyclopedia of Type Strains, Phase III (KMG-III): the genomes of soil and plant-associated and newly described type strains.</title>
        <authorList>
            <person name="Whitman W."/>
        </authorList>
    </citation>
    <scope>NUCLEOTIDE SEQUENCE [LARGE SCALE GENOMIC DNA]</scope>
    <source>
        <strain evidence="7 10">CECT 3259</strain>
    </source>
</reference>
<dbReference type="InterPro" id="IPR036388">
    <property type="entry name" value="WH-like_DNA-bd_sf"/>
</dbReference>
<feature type="domain" description="O-methyltransferase C-terminal" evidence="5">
    <location>
        <begin position="118"/>
        <end position="321"/>
    </location>
</feature>
<dbReference type="SUPFAM" id="SSF46785">
    <property type="entry name" value="Winged helix' DNA-binding domain"/>
    <property type="match status" value="1"/>
</dbReference>
<evidence type="ECO:0000256" key="3">
    <source>
        <dbReference type="ARBA" id="ARBA00022691"/>
    </source>
</evidence>
<dbReference type="OrthoDB" id="4145676at2"/>
<evidence type="ECO:0000256" key="1">
    <source>
        <dbReference type="ARBA" id="ARBA00022603"/>
    </source>
</evidence>
<dbReference type="CDD" id="cd02440">
    <property type="entry name" value="AdoMet_MTases"/>
    <property type="match status" value="1"/>
</dbReference>
<dbReference type="RefSeq" id="WP_146045423.1">
    <property type="nucleotide sequence ID" value="NZ_JACHJF010000002.1"/>
</dbReference>
<dbReference type="GO" id="GO:0046983">
    <property type="term" value="F:protein dimerization activity"/>
    <property type="evidence" value="ECO:0007669"/>
    <property type="project" value="InterPro"/>
</dbReference>
<evidence type="ECO:0000313" key="8">
    <source>
        <dbReference type="EMBL" id="PNE35509.1"/>
    </source>
</evidence>
<dbReference type="Pfam" id="PF08100">
    <property type="entry name" value="Dimerisation"/>
    <property type="match status" value="1"/>
</dbReference>
<dbReference type="InterPro" id="IPR012967">
    <property type="entry name" value="COMT_dimerisation"/>
</dbReference>
<dbReference type="PIRSF" id="PIRSF005739">
    <property type="entry name" value="O-mtase"/>
    <property type="match status" value="1"/>
</dbReference>
<reference evidence="8" key="1">
    <citation type="submission" date="2015-07" db="EMBL/GenBank/DDBJ databases">
        <authorList>
            <person name="Noorani M."/>
        </authorList>
    </citation>
    <scope>NUCLEOTIDE SEQUENCE [LARGE SCALE GENOMIC DNA]</scope>
    <source>
        <strain evidence="8">ATCC 27428</strain>
    </source>
</reference>
<dbReference type="InterPro" id="IPR016461">
    <property type="entry name" value="COMT-like"/>
</dbReference>
<evidence type="ECO:0000313" key="10">
    <source>
        <dbReference type="Proteomes" id="UP000528608"/>
    </source>
</evidence>
<dbReference type="SUPFAM" id="SSF53335">
    <property type="entry name" value="S-adenosyl-L-methionine-dependent methyltransferases"/>
    <property type="match status" value="1"/>
</dbReference>
<feature type="active site" description="Proton acceptor" evidence="4">
    <location>
        <position position="252"/>
    </location>
</feature>
<sequence length="343" mass="36424">MSDRSKSPHAIWAMVDLVTPMAIRVAATLRIADGIHQGRRTAAQLAAANGAHPDTLARLLRHLVTAGVLAREEREGGEEACYALTETGEALRDDHPGGVRALLDLDGAPGPAELSFVHLLHSTRTGTSAYPLLHGRPFWEDLAADPARTAHFNTVMAADARRWARRIAPAYDWGTLRRVLDVGGGDATLLTELLRAYPALRGTVLDQPATARSAERALAAAGLADRGDAVGGSFFDALPPGYDGYLLSAVLHDWDDDSARAVLRRCAEAAGPGGRVFVIENADAGADGESPNTAMDLRMLVYFGGRERGVAELVRLAEESGLGTVAVHRAADTLVVLELVPAR</sequence>
<dbReference type="Gene3D" id="1.10.287.1350">
    <property type="match status" value="1"/>
</dbReference>